<dbReference type="Gene3D" id="2.40.50.140">
    <property type="entry name" value="Nucleic acid-binding proteins"/>
    <property type="match status" value="1"/>
</dbReference>
<evidence type="ECO:0008006" key="3">
    <source>
        <dbReference type="Google" id="ProtNLM"/>
    </source>
</evidence>
<name>B2AJP9_CUPTR</name>
<gene>
    <name evidence="1" type="ordered locus">pRALTA_0021</name>
</gene>
<accession>B2AJP9</accession>
<proteinExistence type="predicted"/>
<reference evidence="1 2" key="1">
    <citation type="journal article" date="2008" name="Genome Res.">
        <title>Genome sequence of the beta-rhizobium Cupriavidus taiwanensis and comparative genomics of rhizobia.</title>
        <authorList>
            <person name="Amadou C."/>
            <person name="Pascal G."/>
            <person name="Mangenot S."/>
            <person name="Glew M."/>
            <person name="Bontemps C."/>
            <person name="Capela D."/>
            <person name="Carrere S."/>
            <person name="Cruveiller S."/>
            <person name="Dossat C."/>
            <person name="Lajus A."/>
            <person name="Marchetti M."/>
            <person name="Poinsot V."/>
            <person name="Rouy Z."/>
            <person name="Servin B."/>
            <person name="Saad M."/>
            <person name="Schenowitz C."/>
            <person name="Barbe V."/>
            <person name="Batut J."/>
            <person name="Medigue C."/>
            <person name="Masson-Boivin C."/>
        </authorList>
    </citation>
    <scope>NUCLEOTIDE SEQUENCE [LARGE SCALE GENOMIC DNA]</scope>
    <source>
        <strain evidence="2">DSM 17343 / BCRC 17206 / CCUG 44338 / CIP 107171 / LMG 19424 / R1</strain>
    </source>
</reference>
<dbReference type="InterPro" id="IPR012340">
    <property type="entry name" value="NA-bd_OB-fold"/>
</dbReference>
<dbReference type="AlphaFoldDB" id="B2AJP9"/>
<dbReference type="HOGENOM" id="CLU_1728341_0_0_4"/>
<evidence type="ECO:0000313" key="2">
    <source>
        <dbReference type="Proteomes" id="UP000001692"/>
    </source>
</evidence>
<evidence type="ECO:0000313" key="1">
    <source>
        <dbReference type="EMBL" id="CAP63726.1"/>
    </source>
</evidence>
<protein>
    <recommendedName>
        <fullName evidence="3">CSD domain-containing protein</fullName>
    </recommendedName>
</protein>
<keyword evidence="2" id="KW-1185">Reference proteome</keyword>
<dbReference type="EMBL" id="CU633751">
    <property type="protein sequence ID" value="CAP63726.1"/>
    <property type="molecule type" value="Genomic_DNA"/>
</dbReference>
<keyword evidence="1" id="KW-0614">Plasmid</keyword>
<dbReference type="SUPFAM" id="SSF50249">
    <property type="entry name" value="Nucleic acid-binding proteins"/>
    <property type="match status" value="1"/>
</dbReference>
<geneLocation type="plasmid" evidence="1 2">
    <name>pRALTA</name>
</geneLocation>
<dbReference type="Proteomes" id="UP000001692">
    <property type="component" value="Plasmid pRALTA"/>
</dbReference>
<sequence>MDLNNTDENHEKSGSGQDMAYRQGFRVYRRPRGHEDVFFHVTALQTRTVTPKLGDRGSLEFGKGKDGRVQALNIAIVGAPKPQSDANLLPIFARLVALEFIAGGAFAGYFPRQAGMVSLLASMAPDQETPLCAAAHKGVSWSQALFTPTKQ</sequence>
<dbReference type="eggNOG" id="COG1278">
    <property type="taxonomic scope" value="Bacteria"/>
</dbReference>
<dbReference type="KEGG" id="cti:pRALTA_0021"/>
<organism evidence="1 2">
    <name type="scientific">Cupriavidus taiwanensis (strain DSM 17343 / BCRC 17206 / CCUG 44338 / CIP 107171 / LMG 19424 / R1)</name>
    <name type="common">Ralstonia taiwanensis (strain LMG 19424)</name>
    <dbReference type="NCBI Taxonomy" id="977880"/>
    <lineage>
        <taxon>Bacteria</taxon>
        <taxon>Pseudomonadati</taxon>
        <taxon>Pseudomonadota</taxon>
        <taxon>Betaproteobacteria</taxon>
        <taxon>Burkholderiales</taxon>
        <taxon>Burkholderiaceae</taxon>
        <taxon>Cupriavidus</taxon>
    </lineage>
</organism>